<organism evidence="2 3">
    <name type="scientific">Pseudopedobacter saltans (strain ATCC 51119 / DSM 12145 / JCM 21818 / CCUG 39354 / LMG 10337 / NBRC 100064 / NCIMB 13643)</name>
    <name type="common">Pedobacter saltans</name>
    <dbReference type="NCBI Taxonomy" id="762903"/>
    <lineage>
        <taxon>Bacteria</taxon>
        <taxon>Pseudomonadati</taxon>
        <taxon>Bacteroidota</taxon>
        <taxon>Sphingobacteriia</taxon>
        <taxon>Sphingobacteriales</taxon>
        <taxon>Sphingobacteriaceae</taxon>
        <taxon>Pseudopedobacter</taxon>
    </lineage>
</organism>
<dbReference type="GO" id="GO:0016787">
    <property type="term" value="F:hydrolase activity"/>
    <property type="evidence" value="ECO:0007669"/>
    <property type="project" value="UniProtKB-KW"/>
</dbReference>
<reference evidence="2 3" key="1">
    <citation type="journal article" date="2011" name="Stand. Genomic Sci.">
        <title>Complete genome sequence of the gliding, heparinolytic Pedobacter saltans type strain (113).</title>
        <authorList>
            <person name="Liolios K."/>
            <person name="Sikorski J."/>
            <person name="Lu M."/>
            <person name="Nolan M."/>
            <person name="Lapidus A."/>
            <person name="Lucas S."/>
            <person name="Hammon N."/>
            <person name="Deshpande S."/>
            <person name="Cheng J.F."/>
            <person name="Tapia R."/>
            <person name="Han C."/>
            <person name="Goodwin L."/>
            <person name="Pitluck S."/>
            <person name="Huntemann M."/>
            <person name="Ivanova N."/>
            <person name="Pagani I."/>
            <person name="Mavromatis K."/>
            <person name="Ovchinikova G."/>
            <person name="Pati A."/>
            <person name="Chen A."/>
            <person name="Palaniappan K."/>
            <person name="Land M."/>
            <person name="Hauser L."/>
            <person name="Brambilla E.M."/>
            <person name="Kotsyurbenko O."/>
            <person name="Rohde M."/>
            <person name="Tindall B.J."/>
            <person name="Abt B."/>
            <person name="Goker M."/>
            <person name="Detter J.C."/>
            <person name="Woyke T."/>
            <person name="Bristow J."/>
            <person name="Eisen J.A."/>
            <person name="Markowitz V."/>
            <person name="Hugenholtz P."/>
            <person name="Klenk H.P."/>
            <person name="Kyrpides N.C."/>
        </authorList>
    </citation>
    <scope>NUCLEOTIDE SEQUENCE [LARGE SCALE GENOMIC DNA]</scope>
    <source>
        <strain evidence="3">ATCC 51119 / DSM 12145 / JCM 21818 / LMG 10337 / NBRC 100064 / NCIMB 13643</strain>
    </source>
</reference>
<dbReference type="PANTHER" id="PTHR15032">
    <property type="entry name" value="N-ACYL-PHOSPHATIDYLETHANOLAMINE-HYDROLYZING PHOSPHOLIPASE D"/>
    <property type="match status" value="1"/>
</dbReference>
<feature type="domain" description="Metallo-beta-lactamase" evidence="1">
    <location>
        <begin position="116"/>
        <end position="309"/>
    </location>
</feature>
<dbReference type="HOGENOM" id="CLU_020884_0_2_10"/>
<protein>
    <submittedName>
        <fullName evidence="2">Zn-dependent hydrolase of the beta-lactamase fold-like protein</fullName>
    </submittedName>
</protein>
<dbReference type="Pfam" id="PF12706">
    <property type="entry name" value="Lactamase_B_2"/>
    <property type="match status" value="1"/>
</dbReference>
<gene>
    <name evidence="2" type="ordered locus">Pedsa_1222</name>
</gene>
<dbReference type="EMBL" id="CP002545">
    <property type="protein sequence ID" value="ADY51790.1"/>
    <property type="molecule type" value="Genomic_DNA"/>
</dbReference>
<dbReference type="Gene3D" id="3.60.15.10">
    <property type="entry name" value="Ribonuclease Z/Hydroxyacylglutathione hydrolase-like"/>
    <property type="match status" value="1"/>
</dbReference>
<dbReference type="eggNOG" id="COG2220">
    <property type="taxonomic scope" value="Bacteria"/>
</dbReference>
<name>F0SD33_PSESL</name>
<evidence type="ECO:0000313" key="3">
    <source>
        <dbReference type="Proteomes" id="UP000000310"/>
    </source>
</evidence>
<accession>F0SD33</accession>
<dbReference type="RefSeq" id="WP_013632289.1">
    <property type="nucleotide sequence ID" value="NC_015177.1"/>
</dbReference>
<dbReference type="Proteomes" id="UP000000310">
    <property type="component" value="Chromosome"/>
</dbReference>
<dbReference type="STRING" id="762903.Pedsa_1222"/>
<dbReference type="InterPro" id="IPR001279">
    <property type="entry name" value="Metallo-B-lactamas"/>
</dbReference>
<dbReference type="KEGG" id="psn:Pedsa_1222"/>
<dbReference type="AlphaFoldDB" id="F0SD33"/>
<keyword evidence="3" id="KW-1185">Reference proteome</keyword>
<sequence>MLVTISIIILVVLIFYGYTSQKKFGILPDEISKSKIDKSKNFRNGAFQNLTYTPDLAEGVTYYDLLKDFFFTKKERLKPIDSLPSIKTDLFNIPKEQNVFVWFGHSSYFLQVDGKKFLIDPVFSGNASPIPGTMKSFKGADIYTPDDIPEIDYLIITHDHWDHLDYETIIALKPKIDKIICGLGVGSHLRYWGFKNEIFETDWYDQTNFGDGFTITTTPARHFSGRTFKRNQSLWASFVLNTPSKKIFIGGDSGYDTHFAKIGNLYGPFDLAILENGQYNWKWKYIHTLPEETVKAAKGLKAKSFIPVHSSKFALAMHSWDTPLKEVNSISKKENLNIITPLIGQSVLIDSILLKGNYEEWWKKVN</sequence>
<dbReference type="PANTHER" id="PTHR15032:SF4">
    <property type="entry name" value="N-ACYL-PHOSPHATIDYLETHANOLAMINE-HYDROLYZING PHOSPHOLIPASE D"/>
    <property type="match status" value="1"/>
</dbReference>
<dbReference type="InterPro" id="IPR036866">
    <property type="entry name" value="RibonucZ/Hydroxyglut_hydro"/>
</dbReference>
<proteinExistence type="predicted"/>
<reference evidence="3" key="2">
    <citation type="submission" date="2011-02" db="EMBL/GenBank/DDBJ databases">
        <title>The complete genome of Pedobacter saltans DSM 12145.</title>
        <authorList>
            <consortium name="US DOE Joint Genome Institute (JGI-PGF)"/>
            <person name="Lucas S."/>
            <person name="Copeland A."/>
            <person name="Lapidus A."/>
            <person name="Bruce D."/>
            <person name="Goodwin L."/>
            <person name="Pitluck S."/>
            <person name="Kyrpides N."/>
            <person name="Mavromatis K."/>
            <person name="Pagani I."/>
            <person name="Ivanova N."/>
            <person name="Ovchinnikova G."/>
            <person name="Lu M."/>
            <person name="Detter J.C."/>
            <person name="Han C."/>
            <person name="Land M."/>
            <person name="Hauser L."/>
            <person name="Markowitz V."/>
            <person name="Cheng J.-F."/>
            <person name="Hugenholtz P."/>
            <person name="Woyke T."/>
            <person name="Wu D."/>
            <person name="Tindall B."/>
            <person name="Pomrenke H.G."/>
            <person name="Brambilla E."/>
            <person name="Klenk H.-P."/>
            <person name="Eisen J.A."/>
        </authorList>
    </citation>
    <scope>NUCLEOTIDE SEQUENCE [LARGE SCALE GENOMIC DNA]</scope>
    <source>
        <strain evidence="3">ATCC 51119 / DSM 12145 / JCM 21818 / LMG 10337 / NBRC 100064 / NCIMB 13643</strain>
    </source>
</reference>
<evidence type="ECO:0000313" key="2">
    <source>
        <dbReference type="EMBL" id="ADY51790.1"/>
    </source>
</evidence>
<dbReference type="SUPFAM" id="SSF56281">
    <property type="entry name" value="Metallo-hydrolase/oxidoreductase"/>
    <property type="match status" value="1"/>
</dbReference>
<dbReference type="OrthoDB" id="9805728at2"/>
<keyword evidence="2" id="KW-0378">Hydrolase</keyword>
<evidence type="ECO:0000259" key="1">
    <source>
        <dbReference type="Pfam" id="PF12706"/>
    </source>
</evidence>
<dbReference type="GO" id="GO:0005737">
    <property type="term" value="C:cytoplasm"/>
    <property type="evidence" value="ECO:0007669"/>
    <property type="project" value="TreeGrafter"/>
</dbReference>